<sequence>MATNIKASLLYQHMNYLPYGVHQKIPLFPTLFFPPVQTGIDNLPLISSYNFKQGTSSNTMVTSHNFKDTPIFPPLPSITSTAIYNLPLISSYNFKRGTSSNNMVARVADQKYHKETSLRNKPMRQFKSLNHTQFKKLKHHKKRTLSNSPSTSKNPSVTQQAGPDPPPDMPKE</sequence>
<feature type="compositionally biased region" description="Polar residues" evidence="1">
    <location>
        <begin position="145"/>
        <end position="161"/>
    </location>
</feature>
<dbReference type="Proteomes" id="UP000237347">
    <property type="component" value="Unassembled WGS sequence"/>
</dbReference>
<feature type="compositionally biased region" description="Basic residues" evidence="1">
    <location>
        <begin position="133"/>
        <end position="144"/>
    </location>
</feature>
<feature type="region of interest" description="Disordered" evidence="1">
    <location>
        <begin position="133"/>
        <end position="172"/>
    </location>
</feature>
<name>A0AAW0KLM6_QUESU</name>
<evidence type="ECO:0000313" key="2">
    <source>
        <dbReference type="EMBL" id="KAK7839558.1"/>
    </source>
</evidence>
<reference evidence="2 3" key="1">
    <citation type="journal article" date="2018" name="Sci. Data">
        <title>The draft genome sequence of cork oak.</title>
        <authorList>
            <person name="Ramos A.M."/>
            <person name="Usie A."/>
            <person name="Barbosa P."/>
            <person name="Barros P.M."/>
            <person name="Capote T."/>
            <person name="Chaves I."/>
            <person name="Simoes F."/>
            <person name="Abreu I."/>
            <person name="Carrasquinho I."/>
            <person name="Faro C."/>
            <person name="Guimaraes J.B."/>
            <person name="Mendonca D."/>
            <person name="Nobrega F."/>
            <person name="Rodrigues L."/>
            <person name="Saibo N.J.M."/>
            <person name="Varela M.C."/>
            <person name="Egas C."/>
            <person name="Matos J."/>
            <person name="Miguel C.M."/>
            <person name="Oliveira M.M."/>
            <person name="Ricardo C.P."/>
            <person name="Goncalves S."/>
        </authorList>
    </citation>
    <scope>NUCLEOTIDE SEQUENCE [LARGE SCALE GENOMIC DNA]</scope>
    <source>
        <strain evidence="3">cv. HL8</strain>
    </source>
</reference>
<keyword evidence="3" id="KW-1185">Reference proteome</keyword>
<evidence type="ECO:0000313" key="3">
    <source>
        <dbReference type="Proteomes" id="UP000237347"/>
    </source>
</evidence>
<comment type="caution">
    <text evidence="2">The sequence shown here is derived from an EMBL/GenBank/DDBJ whole genome shotgun (WGS) entry which is preliminary data.</text>
</comment>
<evidence type="ECO:0000256" key="1">
    <source>
        <dbReference type="SAM" id="MobiDB-lite"/>
    </source>
</evidence>
<dbReference type="AlphaFoldDB" id="A0AAW0KLM6"/>
<dbReference type="EMBL" id="PKMF04000281">
    <property type="protein sequence ID" value="KAK7839558.1"/>
    <property type="molecule type" value="Genomic_DNA"/>
</dbReference>
<organism evidence="2 3">
    <name type="scientific">Quercus suber</name>
    <name type="common">Cork oak</name>
    <dbReference type="NCBI Taxonomy" id="58331"/>
    <lineage>
        <taxon>Eukaryota</taxon>
        <taxon>Viridiplantae</taxon>
        <taxon>Streptophyta</taxon>
        <taxon>Embryophyta</taxon>
        <taxon>Tracheophyta</taxon>
        <taxon>Spermatophyta</taxon>
        <taxon>Magnoliopsida</taxon>
        <taxon>eudicotyledons</taxon>
        <taxon>Gunneridae</taxon>
        <taxon>Pentapetalae</taxon>
        <taxon>rosids</taxon>
        <taxon>fabids</taxon>
        <taxon>Fagales</taxon>
        <taxon>Fagaceae</taxon>
        <taxon>Quercus</taxon>
    </lineage>
</organism>
<accession>A0AAW0KLM6</accession>
<proteinExistence type="predicted"/>
<protein>
    <submittedName>
        <fullName evidence="2">Uncharacterized protein</fullName>
    </submittedName>
</protein>
<gene>
    <name evidence="2" type="ORF">CFP56_017927</name>
</gene>
<feature type="compositionally biased region" description="Pro residues" evidence="1">
    <location>
        <begin position="163"/>
        <end position="172"/>
    </location>
</feature>